<protein>
    <submittedName>
        <fullName evidence="2">Uncharacterized protein</fullName>
    </submittedName>
</protein>
<feature type="region of interest" description="Disordered" evidence="1">
    <location>
        <begin position="23"/>
        <end position="64"/>
    </location>
</feature>
<dbReference type="Proteomes" id="UP000033876">
    <property type="component" value="Unassembled WGS sequence"/>
</dbReference>
<name>A0A0G0H9L5_9BACT</name>
<dbReference type="EMBL" id="LBTF01000021">
    <property type="protein sequence ID" value="KKQ35220.1"/>
    <property type="molecule type" value="Genomic_DNA"/>
</dbReference>
<feature type="compositionally biased region" description="Basic residues" evidence="1">
    <location>
        <begin position="31"/>
        <end position="59"/>
    </location>
</feature>
<reference evidence="2 3" key="1">
    <citation type="journal article" date="2015" name="Nature">
        <title>rRNA introns, odd ribosomes, and small enigmatic genomes across a large radiation of phyla.</title>
        <authorList>
            <person name="Brown C.T."/>
            <person name="Hug L.A."/>
            <person name="Thomas B.C."/>
            <person name="Sharon I."/>
            <person name="Castelle C.J."/>
            <person name="Singh A."/>
            <person name="Wilkins M.J."/>
            <person name="Williams K.H."/>
            <person name="Banfield J.F."/>
        </authorList>
    </citation>
    <scope>NUCLEOTIDE SEQUENCE [LARGE SCALE GENOMIC DNA]</scope>
</reference>
<evidence type="ECO:0000313" key="2">
    <source>
        <dbReference type="EMBL" id="KKQ35220.1"/>
    </source>
</evidence>
<evidence type="ECO:0000256" key="1">
    <source>
        <dbReference type="SAM" id="MobiDB-lite"/>
    </source>
</evidence>
<evidence type="ECO:0000313" key="3">
    <source>
        <dbReference type="Proteomes" id="UP000033876"/>
    </source>
</evidence>
<gene>
    <name evidence="2" type="ORF">US50_C0021G0009</name>
</gene>
<comment type="caution">
    <text evidence="2">The sequence shown here is derived from an EMBL/GenBank/DDBJ whole genome shotgun (WGS) entry which is preliminary data.</text>
</comment>
<accession>A0A0G0H9L5</accession>
<dbReference type="AlphaFoldDB" id="A0A0G0H9L5"/>
<proteinExistence type="predicted"/>
<sequence length="97" mass="11245">MKRDQNPLLRKQLKELIKKCGKISSVSGGRNPKKKNLRGKKMRGKCRKKPLKNNSKKKKSDLIDAIETNRDGIMAIGRNKTFGPWSEEEWDELKLRP</sequence>
<organism evidence="2 3">
    <name type="scientific">Candidatus Nomurabacteria bacterium GW2011_GWB1_37_5</name>
    <dbReference type="NCBI Taxonomy" id="1618742"/>
    <lineage>
        <taxon>Bacteria</taxon>
        <taxon>Candidatus Nomuraibacteriota</taxon>
    </lineage>
</organism>